<organism evidence="3">
    <name type="scientific">Onchocerca flexuosa</name>
    <dbReference type="NCBI Taxonomy" id="387005"/>
    <lineage>
        <taxon>Eukaryota</taxon>
        <taxon>Metazoa</taxon>
        <taxon>Ecdysozoa</taxon>
        <taxon>Nematoda</taxon>
        <taxon>Chromadorea</taxon>
        <taxon>Rhabditida</taxon>
        <taxon>Spirurina</taxon>
        <taxon>Spiruromorpha</taxon>
        <taxon>Filarioidea</taxon>
        <taxon>Onchocercidae</taxon>
        <taxon>Onchocerca</taxon>
    </lineage>
</organism>
<reference evidence="1 2" key="2">
    <citation type="submission" date="2018-11" db="EMBL/GenBank/DDBJ databases">
        <authorList>
            <consortium name="Pathogen Informatics"/>
        </authorList>
    </citation>
    <scope>NUCLEOTIDE SEQUENCE [LARGE SCALE GENOMIC DNA]</scope>
</reference>
<evidence type="ECO:0000313" key="1">
    <source>
        <dbReference type="EMBL" id="VDP13069.1"/>
    </source>
</evidence>
<accession>A0A183I0A7</accession>
<dbReference type="WBParaSite" id="OFLC_0001317001-mRNA-1">
    <property type="protein sequence ID" value="OFLC_0001317001-mRNA-1"/>
    <property type="gene ID" value="OFLC_0001317001"/>
</dbReference>
<dbReference type="AlphaFoldDB" id="A0A183I0A7"/>
<evidence type="ECO:0000313" key="3">
    <source>
        <dbReference type="WBParaSite" id="OFLC_0001317001-mRNA-1"/>
    </source>
</evidence>
<gene>
    <name evidence="1" type="ORF">OFLC_LOCUS13169</name>
</gene>
<keyword evidence="2" id="KW-1185">Reference proteome</keyword>
<name>A0A183I0A7_9BILA</name>
<evidence type="ECO:0000313" key="2">
    <source>
        <dbReference type="Proteomes" id="UP000267606"/>
    </source>
</evidence>
<protein>
    <submittedName>
        <fullName evidence="1 3">Uncharacterized protein</fullName>
    </submittedName>
</protein>
<dbReference type="EMBL" id="UZAJ01040070">
    <property type="protein sequence ID" value="VDP13069.1"/>
    <property type="molecule type" value="Genomic_DNA"/>
</dbReference>
<reference evidence="3" key="1">
    <citation type="submission" date="2016-06" db="UniProtKB">
        <authorList>
            <consortium name="WormBaseParasite"/>
        </authorList>
    </citation>
    <scope>IDENTIFICATION</scope>
</reference>
<dbReference type="Proteomes" id="UP000267606">
    <property type="component" value="Unassembled WGS sequence"/>
</dbReference>
<sequence length="122" mass="13315">MFSGESNMTVSNMLEVTTALTSILAAIEEVGAVENRKRMRASLWGQFKNHSDCNFLASFFPFFVDDMAGELWGFLDHTKSSGCRIGWSLEINDGIERAMTGVVGIIGGISLVGCGEICKKKK</sequence>
<proteinExistence type="predicted"/>